<evidence type="ECO:0000313" key="2">
    <source>
        <dbReference type="EMBL" id="KAF9874803.1"/>
    </source>
</evidence>
<evidence type="ECO:0000256" key="1">
    <source>
        <dbReference type="SAM" id="SignalP"/>
    </source>
</evidence>
<accession>A0A9P6I1M4</accession>
<sequence>MKLPTLSLLFLCGFVALCVAAPAPTPSPSPPSTEALSTNLTTTTTTLTPKRGENNCSPTGPKHCNFFIKTWMPILSAGFQHRWKVFDHTCKQIGGEDALRVDRSDFSLTSQLPYTIELHLSGGFKPSGHILYAGEKVDLKKMYCEDCESVMDRMVVFGYK</sequence>
<dbReference type="AlphaFoldDB" id="A0A9P6I1M4"/>
<feature type="chain" id="PRO_5040131278" evidence="1">
    <location>
        <begin position="21"/>
        <end position="160"/>
    </location>
</feature>
<protein>
    <submittedName>
        <fullName evidence="2">Uncharacterized protein</fullName>
    </submittedName>
</protein>
<gene>
    <name evidence="2" type="ORF">CkaCkLH20_07940</name>
</gene>
<evidence type="ECO:0000313" key="3">
    <source>
        <dbReference type="Proteomes" id="UP000781932"/>
    </source>
</evidence>
<keyword evidence="3" id="KW-1185">Reference proteome</keyword>
<dbReference type="RefSeq" id="XP_038744264.1">
    <property type="nucleotide sequence ID" value="XM_038890656.1"/>
</dbReference>
<dbReference type="GeneID" id="62163730"/>
<keyword evidence="1" id="KW-0732">Signal</keyword>
<reference evidence="2" key="1">
    <citation type="submission" date="2020-03" db="EMBL/GenBank/DDBJ databases">
        <authorList>
            <person name="He L."/>
        </authorList>
    </citation>
    <scope>NUCLEOTIDE SEQUENCE</scope>
    <source>
        <strain evidence="2">CkLH20</strain>
    </source>
</reference>
<reference evidence="2" key="2">
    <citation type="submission" date="2020-11" db="EMBL/GenBank/DDBJ databases">
        <title>Whole genome sequencing of Colletotrichum sp.</title>
        <authorList>
            <person name="Li H."/>
        </authorList>
    </citation>
    <scope>NUCLEOTIDE SEQUENCE</scope>
    <source>
        <strain evidence="2">CkLH20</strain>
    </source>
</reference>
<proteinExistence type="predicted"/>
<organism evidence="2 3">
    <name type="scientific">Colletotrichum karsti</name>
    <dbReference type="NCBI Taxonomy" id="1095194"/>
    <lineage>
        <taxon>Eukaryota</taxon>
        <taxon>Fungi</taxon>
        <taxon>Dikarya</taxon>
        <taxon>Ascomycota</taxon>
        <taxon>Pezizomycotina</taxon>
        <taxon>Sordariomycetes</taxon>
        <taxon>Hypocreomycetidae</taxon>
        <taxon>Glomerellales</taxon>
        <taxon>Glomerellaceae</taxon>
        <taxon>Colletotrichum</taxon>
        <taxon>Colletotrichum boninense species complex</taxon>
    </lineage>
</organism>
<comment type="caution">
    <text evidence="2">The sequence shown here is derived from an EMBL/GenBank/DDBJ whole genome shotgun (WGS) entry which is preliminary data.</text>
</comment>
<feature type="signal peptide" evidence="1">
    <location>
        <begin position="1"/>
        <end position="20"/>
    </location>
</feature>
<dbReference type="Proteomes" id="UP000781932">
    <property type="component" value="Unassembled WGS sequence"/>
</dbReference>
<dbReference type="OrthoDB" id="4484384at2759"/>
<dbReference type="EMBL" id="JAATWM020000025">
    <property type="protein sequence ID" value="KAF9874803.1"/>
    <property type="molecule type" value="Genomic_DNA"/>
</dbReference>
<name>A0A9P6I1M4_9PEZI</name>